<keyword evidence="1" id="KW-1133">Transmembrane helix</keyword>
<feature type="transmembrane region" description="Helical" evidence="1">
    <location>
        <begin position="91"/>
        <end position="111"/>
    </location>
</feature>
<dbReference type="OrthoDB" id="6387906at2"/>
<dbReference type="EMBL" id="SJJZ01000001">
    <property type="protein sequence ID" value="TCC11492.1"/>
    <property type="molecule type" value="Genomic_DNA"/>
</dbReference>
<keyword evidence="1" id="KW-0472">Membrane</keyword>
<protein>
    <recommendedName>
        <fullName evidence="4">Integral membrane protein</fullName>
    </recommendedName>
</protein>
<feature type="transmembrane region" description="Helical" evidence="1">
    <location>
        <begin position="66"/>
        <end position="85"/>
    </location>
</feature>
<evidence type="ECO:0000313" key="3">
    <source>
        <dbReference type="Proteomes" id="UP000292346"/>
    </source>
</evidence>
<sequence>MVRLVTTTTAPDSRPAAVLRFATELIAWVATPWAIAPHSVLLAIASVVVLIGLPTVFQTRGDKPRVVVPVPGFVTVLLVLLQLVAAVVAAWFAWPTAVAVVVSVLAAACVVTEQPRWRWLLSGQAPPAPTS</sequence>
<proteinExistence type="predicted"/>
<evidence type="ECO:0000256" key="1">
    <source>
        <dbReference type="SAM" id="Phobius"/>
    </source>
</evidence>
<feature type="transmembrane region" description="Helical" evidence="1">
    <location>
        <begin position="35"/>
        <end position="54"/>
    </location>
</feature>
<reference evidence="2 3" key="1">
    <citation type="submission" date="2019-02" db="EMBL/GenBank/DDBJ databases">
        <title>Kribbella capetownensis sp. nov. and Kribbella speibonae sp. nov., isolated from soil.</title>
        <authorList>
            <person name="Curtis S.M."/>
            <person name="Norton I."/>
            <person name="Everest G.J."/>
            <person name="Meyers P.R."/>
        </authorList>
    </citation>
    <scope>NUCLEOTIDE SEQUENCE [LARGE SCALE GENOMIC DNA]</scope>
    <source>
        <strain evidence="2 3">KCTC 29219</strain>
    </source>
</reference>
<evidence type="ECO:0008006" key="4">
    <source>
        <dbReference type="Google" id="ProtNLM"/>
    </source>
</evidence>
<accession>A0A4R0HQ84</accession>
<organism evidence="2 3">
    <name type="scientific">Kribbella soli</name>
    <dbReference type="NCBI Taxonomy" id="1124743"/>
    <lineage>
        <taxon>Bacteria</taxon>
        <taxon>Bacillati</taxon>
        <taxon>Actinomycetota</taxon>
        <taxon>Actinomycetes</taxon>
        <taxon>Propionibacteriales</taxon>
        <taxon>Kribbellaceae</taxon>
        <taxon>Kribbella</taxon>
    </lineage>
</organism>
<keyword evidence="1" id="KW-0812">Transmembrane</keyword>
<evidence type="ECO:0000313" key="2">
    <source>
        <dbReference type="EMBL" id="TCC11492.1"/>
    </source>
</evidence>
<comment type="caution">
    <text evidence="2">The sequence shown here is derived from an EMBL/GenBank/DDBJ whole genome shotgun (WGS) entry which is preliminary data.</text>
</comment>
<gene>
    <name evidence="2" type="ORF">E0H45_09530</name>
</gene>
<dbReference type="AlphaFoldDB" id="A0A4R0HQ84"/>
<keyword evidence="3" id="KW-1185">Reference proteome</keyword>
<dbReference type="Proteomes" id="UP000292346">
    <property type="component" value="Unassembled WGS sequence"/>
</dbReference>
<name>A0A4R0HQ84_9ACTN</name>